<keyword evidence="3" id="KW-1133">Transmembrane helix</keyword>
<dbReference type="Gene3D" id="3.30.450.20">
    <property type="entry name" value="PAS domain"/>
    <property type="match status" value="1"/>
</dbReference>
<dbReference type="PROSITE" id="PS50112">
    <property type="entry name" value="PAS"/>
    <property type="match status" value="1"/>
</dbReference>
<evidence type="ECO:0000313" key="7">
    <source>
        <dbReference type="EMBL" id="MDN2483552.1"/>
    </source>
</evidence>
<keyword evidence="8" id="KW-1185">Reference proteome</keyword>
<name>A0ABT7Y668_9VIBR</name>
<dbReference type="PANTHER" id="PTHR43719:SF28">
    <property type="entry name" value="PEROXIDE STRESS-ACTIVATED HISTIDINE KINASE MAK1-RELATED"/>
    <property type="match status" value="1"/>
</dbReference>
<dbReference type="SUPFAM" id="SSF52172">
    <property type="entry name" value="CheY-like"/>
    <property type="match status" value="1"/>
</dbReference>
<evidence type="ECO:0000259" key="4">
    <source>
        <dbReference type="PROSITE" id="PS50110"/>
    </source>
</evidence>
<dbReference type="CDD" id="cd00130">
    <property type="entry name" value="PAS"/>
    <property type="match status" value="1"/>
</dbReference>
<evidence type="ECO:0000256" key="1">
    <source>
        <dbReference type="ARBA" id="ARBA00022553"/>
    </source>
</evidence>
<dbReference type="InterPro" id="IPR001789">
    <property type="entry name" value="Sig_transdc_resp-reg_receiver"/>
</dbReference>
<dbReference type="PROSITE" id="PS50113">
    <property type="entry name" value="PAC"/>
    <property type="match status" value="1"/>
</dbReference>
<dbReference type="CDD" id="cd17546">
    <property type="entry name" value="REC_hyHK_CKI1_RcsC-like"/>
    <property type="match status" value="1"/>
</dbReference>
<dbReference type="PROSITE" id="PS50110">
    <property type="entry name" value="RESPONSE_REGULATORY"/>
    <property type="match status" value="1"/>
</dbReference>
<feature type="transmembrane region" description="Helical" evidence="3">
    <location>
        <begin position="12"/>
        <end position="28"/>
    </location>
</feature>
<dbReference type="SUPFAM" id="SSF55785">
    <property type="entry name" value="PYP-like sensor domain (PAS domain)"/>
    <property type="match status" value="1"/>
</dbReference>
<dbReference type="InterPro" id="IPR050956">
    <property type="entry name" value="2C_system_His_kinase"/>
</dbReference>
<dbReference type="NCBIfam" id="TIGR00229">
    <property type="entry name" value="sensory_box"/>
    <property type="match status" value="1"/>
</dbReference>
<proteinExistence type="predicted"/>
<dbReference type="SMART" id="SM00086">
    <property type="entry name" value="PAC"/>
    <property type="match status" value="1"/>
</dbReference>
<dbReference type="EMBL" id="JAUEOZ010000002">
    <property type="protein sequence ID" value="MDN2483552.1"/>
    <property type="molecule type" value="Genomic_DNA"/>
</dbReference>
<protein>
    <submittedName>
        <fullName evidence="7">Response regulator</fullName>
    </submittedName>
</protein>
<dbReference type="RefSeq" id="WP_289963621.1">
    <property type="nucleotide sequence ID" value="NZ_JAUEOZ010000002.1"/>
</dbReference>
<keyword evidence="1 2" id="KW-0597">Phosphoprotein</keyword>
<feature type="modified residue" description="4-aspartylphosphate" evidence="2">
    <location>
        <position position="548"/>
    </location>
</feature>
<evidence type="ECO:0000256" key="3">
    <source>
        <dbReference type="SAM" id="Phobius"/>
    </source>
</evidence>
<organism evidence="7 8">
    <name type="scientific">Vibrio agarivorans</name>
    <dbReference type="NCBI Taxonomy" id="153622"/>
    <lineage>
        <taxon>Bacteria</taxon>
        <taxon>Pseudomonadati</taxon>
        <taxon>Pseudomonadota</taxon>
        <taxon>Gammaproteobacteria</taxon>
        <taxon>Vibrionales</taxon>
        <taxon>Vibrionaceae</taxon>
        <taxon>Vibrio</taxon>
    </lineage>
</organism>
<dbReference type="InterPro" id="IPR000014">
    <property type="entry name" value="PAS"/>
</dbReference>
<sequence>MQMKSSSLPDGVALNLGLGLIAIMVLFVDLTIPLGIAAGVPYVTVILVSLLAKSRDTTIIWATVCTVLTLVGYYSSPVGGEVWKVVANRVLAIYAIWAVAIVSLILKQRAEKVAKLESELTIADYRSTLGQVAEYARDAIVITDKAGVVTWVNKGFTHLSGYELSEIQGKKPGDVLQGHETSIAEIKRLSDAIRAGESIKSEIINYHKDGTPYWVDMDIVPVIEHGDVVRFVAVERDVTDRKKLETELQQDTRFVIESSAQRSRLFSLSLHVLAKPLNDLSALTQNVKSLNDADEIKVTSYQLSGVTDALALISDNLHYLSLLDAKKHSIEKLTLEAEPSVKELTNKLSLLAESYSIPFSYSESDVLQGLKIAGDPNQTQAGLVFLTLLALSTQKLKSIDLRVNVQTKNEDPLVCFELLLADCGETVNLIKEFESFSDDSNTSFRAGLHAGYELIRDMLEADGGRIAIYHDGDVSRLTMFDNYQLIEQSAPEQDTEQKVLIAEDNKVNVIVLTKLLKSLGYESIDVAKDGQEAVAMAESHYYPLILMDNHMPNMTGLDATRIIVQEKKIPSVVIACTADTGSEARSDFFANGATDVIYKPIKKNTLERSISDALSKAEQAVS</sequence>
<dbReference type="Pfam" id="PF13426">
    <property type="entry name" value="PAS_9"/>
    <property type="match status" value="1"/>
</dbReference>
<dbReference type="InterPro" id="IPR011006">
    <property type="entry name" value="CheY-like_superfamily"/>
</dbReference>
<keyword evidence="3" id="KW-0812">Transmembrane</keyword>
<feature type="domain" description="Response regulatory" evidence="4">
    <location>
        <begin position="498"/>
        <end position="614"/>
    </location>
</feature>
<feature type="transmembrane region" description="Helical" evidence="3">
    <location>
        <begin position="87"/>
        <end position="106"/>
    </location>
</feature>
<evidence type="ECO:0000256" key="2">
    <source>
        <dbReference type="PROSITE-ProRule" id="PRU00169"/>
    </source>
</evidence>
<dbReference type="InterPro" id="IPR000700">
    <property type="entry name" value="PAS-assoc_C"/>
</dbReference>
<dbReference type="SMART" id="SM00091">
    <property type="entry name" value="PAS"/>
    <property type="match status" value="1"/>
</dbReference>
<feature type="domain" description="PAC" evidence="6">
    <location>
        <begin position="197"/>
        <end position="250"/>
    </location>
</feature>
<gene>
    <name evidence="7" type="ORF">QWJ08_19590</name>
</gene>
<dbReference type="Pfam" id="PF00072">
    <property type="entry name" value="Response_reg"/>
    <property type="match status" value="1"/>
</dbReference>
<keyword evidence="3" id="KW-0472">Membrane</keyword>
<evidence type="ECO:0000259" key="5">
    <source>
        <dbReference type="PROSITE" id="PS50112"/>
    </source>
</evidence>
<evidence type="ECO:0000313" key="8">
    <source>
        <dbReference type="Proteomes" id="UP001169719"/>
    </source>
</evidence>
<reference evidence="7" key="1">
    <citation type="submission" date="2024-05" db="EMBL/GenBank/DDBJ databases">
        <title>Genome Sequences of Four Agar- Degrading Marine Bacteria.</title>
        <authorList>
            <person name="Phillips E.K."/>
            <person name="Shaffer J.C."/>
            <person name="Henson M.W."/>
            <person name="Temperton B."/>
            <person name="Thrash C.J."/>
            <person name="Martin M.O."/>
        </authorList>
    </citation>
    <scope>NUCLEOTIDE SEQUENCE</scope>
    <source>
        <strain evidence="7">EKP203</strain>
    </source>
</reference>
<dbReference type="InterPro" id="IPR001610">
    <property type="entry name" value="PAC"/>
</dbReference>
<comment type="caution">
    <text evidence="7">The sequence shown here is derived from an EMBL/GenBank/DDBJ whole genome shotgun (WGS) entry which is preliminary data.</text>
</comment>
<evidence type="ECO:0000259" key="6">
    <source>
        <dbReference type="PROSITE" id="PS50113"/>
    </source>
</evidence>
<dbReference type="SMART" id="SM00448">
    <property type="entry name" value="REC"/>
    <property type="match status" value="1"/>
</dbReference>
<accession>A0ABT7Y668</accession>
<dbReference type="Gene3D" id="3.40.50.2300">
    <property type="match status" value="1"/>
</dbReference>
<feature type="domain" description="PAS" evidence="5">
    <location>
        <begin position="125"/>
        <end position="170"/>
    </location>
</feature>
<dbReference type="PANTHER" id="PTHR43719">
    <property type="entry name" value="TWO-COMPONENT HISTIDINE KINASE"/>
    <property type="match status" value="1"/>
</dbReference>
<feature type="transmembrane region" description="Helical" evidence="3">
    <location>
        <begin position="59"/>
        <end position="75"/>
    </location>
</feature>
<dbReference type="InterPro" id="IPR035965">
    <property type="entry name" value="PAS-like_dom_sf"/>
</dbReference>
<dbReference type="Proteomes" id="UP001169719">
    <property type="component" value="Unassembled WGS sequence"/>
</dbReference>